<dbReference type="Pfam" id="PF01590">
    <property type="entry name" value="GAF"/>
    <property type="match status" value="1"/>
</dbReference>
<evidence type="ECO:0000256" key="10">
    <source>
        <dbReference type="ARBA" id="ARBA00022840"/>
    </source>
</evidence>
<keyword evidence="8" id="KW-0547">Nucleotide-binding</keyword>
<dbReference type="Gene3D" id="1.10.1760.20">
    <property type="match status" value="1"/>
</dbReference>
<feature type="transmembrane region" description="Helical" evidence="14">
    <location>
        <begin position="170"/>
        <end position="190"/>
    </location>
</feature>
<feature type="transmembrane region" description="Helical" evidence="14">
    <location>
        <begin position="73"/>
        <end position="93"/>
    </location>
</feature>
<dbReference type="PROSITE" id="PS50109">
    <property type="entry name" value="HIS_KIN"/>
    <property type="match status" value="1"/>
</dbReference>
<dbReference type="Proteomes" id="UP000746471">
    <property type="component" value="Unassembled WGS sequence"/>
</dbReference>
<dbReference type="EC" id="2.7.13.3" evidence="3"/>
<feature type="transmembrane region" description="Helical" evidence="14">
    <location>
        <begin position="136"/>
        <end position="158"/>
    </location>
</feature>
<dbReference type="InterPro" id="IPR010559">
    <property type="entry name" value="Sig_transdc_His_kin_internal"/>
</dbReference>
<dbReference type="InterPro" id="IPR003018">
    <property type="entry name" value="GAF"/>
</dbReference>
<dbReference type="SMART" id="SM00065">
    <property type="entry name" value="GAF"/>
    <property type="match status" value="1"/>
</dbReference>
<feature type="transmembrane region" description="Helical" evidence="14">
    <location>
        <begin position="6"/>
        <end position="22"/>
    </location>
</feature>
<keyword evidence="10" id="KW-0067">ATP-binding</keyword>
<name>A0ABS5PKR2_9FIRM</name>
<evidence type="ECO:0000256" key="3">
    <source>
        <dbReference type="ARBA" id="ARBA00012438"/>
    </source>
</evidence>
<keyword evidence="12" id="KW-0902">Two-component regulatory system</keyword>
<dbReference type="InterPro" id="IPR036890">
    <property type="entry name" value="HATPase_C_sf"/>
</dbReference>
<dbReference type="SMART" id="SM00387">
    <property type="entry name" value="HATPase_c"/>
    <property type="match status" value="1"/>
</dbReference>
<evidence type="ECO:0000256" key="9">
    <source>
        <dbReference type="ARBA" id="ARBA00022777"/>
    </source>
</evidence>
<evidence type="ECO:0000256" key="2">
    <source>
        <dbReference type="ARBA" id="ARBA00004651"/>
    </source>
</evidence>
<dbReference type="InterPro" id="IPR003594">
    <property type="entry name" value="HATPase_dom"/>
</dbReference>
<dbReference type="Gene3D" id="3.30.450.40">
    <property type="match status" value="1"/>
</dbReference>
<evidence type="ECO:0000256" key="1">
    <source>
        <dbReference type="ARBA" id="ARBA00000085"/>
    </source>
</evidence>
<keyword evidence="13 14" id="KW-0472">Membrane</keyword>
<sequence>MLNLLMALIYRVGLIIMIGLVFSRAKSFVNILEKKALTLRDKLTISILFALLSVLGTYTGIKYNGSIVNTRVVGVAVGGLLGGPFVGMLAGLISGGHRYLIDIGGFTALSCGISTLTEGFIAGLLSKAFQNSHKKIAFALVTGIVLEALQMLIVILVARPIDAAVELVRVISFPMILVNSIGIALFLMIITNIQSINTLQARYRSRQALLIADKTTEALRAGLNESTAQVTAEYILSSTDFDAVSITDRYKALAHVGKESDHHYAGREIMTQITKNVLRTGEIMTAYSKEEIGCPQKNCHLQSAVIAPLKDGEIILGTLKFYRVTQGLSDVDVEIARGLSNLLSTQLRVTTLEAQSKLALSAEIKALQAQISPHFFFNTLNVISSLIRTNPMRAREVLMDLSSYLRNNMQSLKGEIYLRDEIMHTEKFLKIIQARFGDGIVFESDIQVNTEIKILPLIIQPIVENAVLHGIIPKGSVGKVTLSVYRQQEDLIINIADNGIGMPEEKLHEIQREGVQDSIGINNVKQRIKKHFGDRGHFQIDSHLGDGTVVTLTFPYQQEMEVKHA</sequence>
<protein>
    <recommendedName>
        <fullName evidence="3">histidine kinase</fullName>
        <ecNumber evidence="3">2.7.13.3</ecNumber>
    </recommendedName>
</protein>
<dbReference type="RefSeq" id="WP_213235548.1">
    <property type="nucleotide sequence ID" value="NZ_JAHBCL010000005.1"/>
</dbReference>
<organism evidence="16 17">
    <name type="scientific">Fusibacter paucivorans</name>
    <dbReference type="NCBI Taxonomy" id="76009"/>
    <lineage>
        <taxon>Bacteria</taxon>
        <taxon>Bacillati</taxon>
        <taxon>Bacillota</taxon>
        <taxon>Clostridia</taxon>
        <taxon>Eubacteriales</taxon>
        <taxon>Eubacteriales Family XII. Incertae Sedis</taxon>
        <taxon>Fusibacter</taxon>
    </lineage>
</organism>
<evidence type="ECO:0000256" key="6">
    <source>
        <dbReference type="ARBA" id="ARBA00022679"/>
    </source>
</evidence>
<evidence type="ECO:0000256" key="5">
    <source>
        <dbReference type="ARBA" id="ARBA00022553"/>
    </source>
</evidence>
<dbReference type="InterPro" id="IPR005467">
    <property type="entry name" value="His_kinase_dom"/>
</dbReference>
<dbReference type="Gene3D" id="3.30.565.10">
    <property type="entry name" value="Histidine kinase-like ATPase, C-terminal domain"/>
    <property type="match status" value="1"/>
</dbReference>
<gene>
    <name evidence="16" type="ORF">KHM83_03605</name>
</gene>
<feature type="transmembrane region" description="Helical" evidence="14">
    <location>
        <begin position="43"/>
        <end position="61"/>
    </location>
</feature>
<keyword evidence="5" id="KW-0597">Phosphoprotein</keyword>
<comment type="caution">
    <text evidence="16">The sequence shown here is derived from an EMBL/GenBank/DDBJ whole genome shotgun (WGS) entry which is preliminary data.</text>
</comment>
<evidence type="ECO:0000259" key="15">
    <source>
        <dbReference type="PROSITE" id="PS50109"/>
    </source>
</evidence>
<keyword evidence="6" id="KW-0808">Transferase</keyword>
<evidence type="ECO:0000256" key="8">
    <source>
        <dbReference type="ARBA" id="ARBA00022741"/>
    </source>
</evidence>
<keyword evidence="17" id="KW-1185">Reference proteome</keyword>
<dbReference type="SUPFAM" id="SSF55874">
    <property type="entry name" value="ATPase domain of HSP90 chaperone/DNA topoisomerase II/histidine kinase"/>
    <property type="match status" value="1"/>
</dbReference>
<dbReference type="Pfam" id="PF06580">
    <property type="entry name" value="His_kinase"/>
    <property type="match status" value="1"/>
</dbReference>
<dbReference type="Pfam" id="PF02518">
    <property type="entry name" value="HATPase_c"/>
    <property type="match status" value="1"/>
</dbReference>
<reference evidence="16 17" key="1">
    <citation type="submission" date="2021-05" db="EMBL/GenBank/DDBJ databases">
        <title>Fusibacter ferrireducens sp. nov., an anaerobic, sulfur- and Fe-reducing bacterium isolated from the mangrove sediment.</title>
        <authorList>
            <person name="Qiu D."/>
        </authorList>
    </citation>
    <scope>NUCLEOTIDE SEQUENCE [LARGE SCALE GENOMIC DNA]</scope>
    <source>
        <strain evidence="16 17">DSM 12116</strain>
    </source>
</reference>
<dbReference type="InterPro" id="IPR029016">
    <property type="entry name" value="GAF-like_dom_sf"/>
</dbReference>
<dbReference type="InterPro" id="IPR050640">
    <property type="entry name" value="Bact_2-comp_sensor_kinase"/>
</dbReference>
<feature type="domain" description="Histidine kinase" evidence="15">
    <location>
        <begin position="455"/>
        <end position="558"/>
    </location>
</feature>
<accession>A0ABS5PKR2</accession>
<keyword evidence="9 16" id="KW-0418">Kinase</keyword>
<keyword evidence="4" id="KW-1003">Cell membrane</keyword>
<comment type="catalytic activity">
    <reaction evidence="1">
        <text>ATP + protein L-histidine = ADP + protein N-phospho-L-histidine.</text>
        <dbReference type="EC" id="2.7.13.3"/>
    </reaction>
</comment>
<evidence type="ECO:0000256" key="14">
    <source>
        <dbReference type="SAM" id="Phobius"/>
    </source>
</evidence>
<keyword evidence="11 14" id="KW-1133">Transmembrane helix</keyword>
<comment type="subcellular location">
    <subcellularLocation>
        <location evidence="2">Cell membrane</location>
        <topology evidence="2">Multi-pass membrane protein</topology>
    </subcellularLocation>
</comment>
<dbReference type="PANTHER" id="PTHR34220:SF7">
    <property type="entry name" value="SENSOR HISTIDINE KINASE YPDA"/>
    <property type="match status" value="1"/>
</dbReference>
<feature type="transmembrane region" description="Helical" evidence="14">
    <location>
        <begin position="100"/>
        <end position="124"/>
    </location>
</feature>
<evidence type="ECO:0000313" key="16">
    <source>
        <dbReference type="EMBL" id="MBS7525759.1"/>
    </source>
</evidence>
<dbReference type="PANTHER" id="PTHR34220">
    <property type="entry name" value="SENSOR HISTIDINE KINASE YPDA"/>
    <property type="match status" value="1"/>
</dbReference>
<evidence type="ECO:0000256" key="11">
    <source>
        <dbReference type="ARBA" id="ARBA00022989"/>
    </source>
</evidence>
<evidence type="ECO:0000256" key="7">
    <source>
        <dbReference type="ARBA" id="ARBA00022692"/>
    </source>
</evidence>
<evidence type="ECO:0000313" key="17">
    <source>
        <dbReference type="Proteomes" id="UP000746471"/>
    </source>
</evidence>
<proteinExistence type="predicted"/>
<evidence type="ECO:0000256" key="13">
    <source>
        <dbReference type="ARBA" id="ARBA00023136"/>
    </source>
</evidence>
<dbReference type="GO" id="GO:0016301">
    <property type="term" value="F:kinase activity"/>
    <property type="evidence" value="ECO:0007669"/>
    <property type="project" value="UniProtKB-KW"/>
</dbReference>
<keyword evidence="7 14" id="KW-0812">Transmembrane</keyword>
<dbReference type="Pfam" id="PF07694">
    <property type="entry name" value="5TM-5TMR_LYT"/>
    <property type="match status" value="1"/>
</dbReference>
<dbReference type="EMBL" id="JAHBCL010000005">
    <property type="protein sequence ID" value="MBS7525759.1"/>
    <property type="molecule type" value="Genomic_DNA"/>
</dbReference>
<evidence type="ECO:0000256" key="12">
    <source>
        <dbReference type="ARBA" id="ARBA00023012"/>
    </source>
</evidence>
<evidence type="ECO:0000256" key="4">
    <source>
        <dbReference type="ARBA" id="ARBA00022475"/>
    </source>
</evidence>
<dbReference type="InterPro" id="IPR011620">
    <property type="entry name" value="Sig_transdc_His_kinase_LytS_TM"/>
</dbReference>